<dbReference type="NCBIfam" id="TIGR00023">
    <property type="entry name" value="glycerol-3-phosphate 1-O-acyltransferase PlsY"/>
    <property type="match status" value="1"/>
</dbReference>
<sequence length="212" mass="23677">MFELALSILVSYLIGSLNSSLILGKINNYDVREHGSGNAGATNTYRMHGRIHGTIVFCFDCFKGFIAIILAESLILSGLHNPLFDIEIYLYFSALSVVIGHCYPVWFQFKGGKGAATGLGIFLYFEPFLVVPSLLVWMLSLVVFRFVGLATILAFASLPVFVFLFERQSFVNLIFFSLILGLLILFTHRQNINSMLKGTEHRVSFSQKSDAN</sequence>
<comment type="subcellular location">
    <subcellularLocation>
        <location evidence="10">Cell membrane</location>
        <topology evidence="10">Multi-pass membrane protein</topology>
    </subcellularLocation>
</comment>
<keyword evidence="6 10" id="KW-0443">Lipid metabolism</keyword>
<evidence type="ECO:0000256" key="6">
    <source>
        <dbReference type="ARBA" id="ARBA00023098"/>
    </source>
</evidence>
<feature type="transmembrane region" description="Helical" evidence="10">
    <location>
        <begin position="170"/>
        <end position="187"/>
    </location>
</feature>
<feature type="transmembrane region" description="Helical" evidence="10">
    <location>
        <begin position="88"/>
        <end position="109"/>
    </location>
</feature>
<evidence type="ECO:0000256" key="4">
    <source>
        <dbReference type="ARBA" id="ARBA00022692"/>
    </source>
</evidence>
<keyword evidence="8 10" id="KW-0594">Phospholipid biosynthesis</keyword>
<dbReference type="EMBL" id="GU568013">
    <property type="protein sequence ID" value="ADI23379.1"/>
    <property type="molecule type" value="Genomic_DNA"/>
</dbReference>
<keyword evidence="3 10" id="KW-0808">Transferase</keyword>
<comment type="pathway">
    <text evidence="10">Lipid metabolism; phospholipid metabolism.</text>
</comment>
<feature type="transmembrane region" description="Helical" evidence="10">
    <location>
        <begin position="146"/>
        <end position="164"/>
    </location>
</feature>
<evidence type="ECO:0000256" key="9">
    <source>
        <dbReference type="ARBA" id="ARBA00023264"/>
    </source>
</evidence>
<organism evidence="11">
    <name type="scientific">uncultured gamma proteobacterium HF0770_28K04</name>
    <dbReference type="NCBI Taxonomy" id="723578"/>
    <lineage>
        <taxon>Bacteria</taxon>
        <taxon>Pseudomonadati</taxon>
        <taxon>Pseudomonadota</taxon>
        <taxon>Gammaproteobacteria</taxon>
        <taxon>environmental samples</taxon>
    </lineage>
</organism>
<comment type="function">
    <text evidence="10">Catalyzes the transfer of an acyl group from acyl-phosphate (acyl-PO(4)) to glycerol-3-phosphate (G3P) to form lysophosphatidic acid (LPA). This enzyme utilizes acyl-phosphate as fatty acyl donor, but not acyl-CoA or acyl-ACP.</text>
</comment>
<comment type="subunit">
    <text evidence="10">Probably interacts with PlsX.</text>
</comment>
<dbReference type="Pfam" id="PF02660">
    <property type="entry name" value="G3P_acyltransf"/>
    <property type="match status" value="1"/>
</dbReference>
<keyword evidence="9 10" id="KW-1208">Phospholipid metabolism</keyword>
<dbReference type="GO" id="GO:0005886">
    <property type="term" value="C:plasma membrane"/>
    <property type="evidence" value="ECO:0007669"/>
    <property type="project" value="UniProtKB-SubCell"/>
</dbReference>
<evidence type="ECO:0000256" key="3">
    <source>
        <dbReference type="ARBA" id="ARBA00022679"/>
    </source>
</evidence>
<evidence type="ECO:0000256" key="7">
    <source>
        <dbReference type="ARBA" id="ARBA00023136"/>
    </source>
</evidence>
<dbReference type="AlphaFoldDB" id="E7C7F5"/>
<keyword evidence="1 10" id="KW-1003">Cell membrane</keyword>
<comment type="catalytic activity">
    <reaction evidence="10">
        <text>an acyl phosphate + sn-glycerol 3-phosphate = a 1-acyl-sn-glycero-3-phosphate + phosphate</text>
        <dbReference type="Rhea" id="RHEA:34075"/>
        <dbReference type="ChEBI" id="CHEBI:43474"/>
        <dbReference type="ChEBI" id="CHEBI:57597"/>
        <dbReference type="ChEBI" id="CHEBI:57970"/>
        <dbReference type="ChEBI" id="CHEBI:59918"/>
        <dbReference type="EC" id="2.3.1.275"/>
    </reaction>
</comment>
<name>E7C7F5_9GAMM</name>
<accession>E7C7F5</accession>
<evidence type="ECO:0000256" key="10">
    <source>
        <dbReference type="HAMAP-Rule" id="MF_01043"/>
    </source>
</evidence>
<dbReference type="UniPathway" id="UPA00085"/>
<keyword evidence="4 10" id="KW-0812">Transmembrane</keyword>
<dbReference type="PANTHER" id="PTHR30309">
    <property type="entry name" value="INNER MEMBRANE PROTEIN YGIH"/>
    <property type="match status" value="1"/>
</dbReference>
<evidence type="ECO:0000256" key="2">
    <source>
        <dbReference type="ARBA" id="ARBA00022516"/>
    </source>
</evidence>
<evidence type="ECO:0000256" key="5">
    <source>
        <dbReference type="ARBA" id="ARBA00022989"/>
    </source>
</evidence>
<dbReference type="GO" id="GO:0008654">
    <property type="term" value="P:phospholipid biosynthetic process"/>
    <property type="evidence" value="ECO:0007669"/>
    <property type="project" value="UniProtKB-UniRule"/>
</dbReference>
<dbReference type="SMART" id="SM01207">
    <property type="entry name" value="G3P_acyltransf"/>
    <property type="match status" value="1"/>
</dbReference>
<dbReference type="HAMAP" id="MF_01043">
    <property type="entry name" value="PlsY"/>
    <property type="match status" value="1"/>
</dbReference>
<dbReference type="GO" id="GO:0043772">
    <property type="term" value="F:acyl-phosphate glycerol-3-phosphate acyltransferase activity"/>
    <property type="evidence" value="ECO:0007669"/>
    <property type="project" value="UniProtKB-UniRule"/>
</dbReference>
<gene>
    <name evidence="10" type="primary">plsY</name>
</gene>
<dbReference type="InterPro" id="IPR003811">
    <property type="entry name" value="G3P_acylTferase_PlsY"/>
</dbReference>
<dbReference type="PANTHER" id="PTHR30309:SF0">
    <property type="entry name" value="GLYCEROL-3-PHOSPHATE ACYLTRANSFERASE-RELATED"/>
    <property type="match status" value="1"/>
</dbReference>
<keyword evidence="5 10" id="KW-1133">Transmembrane helix</keyword>
<evidence type="ECO:0000256" key="1">
    <source>
        <dbReference type="ARBA" id="ARBA00022475"/>
    </source>
</evidence>
<feature type="transmembrane region" description="Helical" evidence="10">
    <location>
        <begin position="54"/>
        <end position="76"/>
    </location>
</feature>
<reference evidence="11" key="1">
    <citation type="submission" date="2010-01" db="EMBL/GenBank/DDBJ databases">
        <title>Genome fragments of uncultured bacteria from the North Pacific subtropical Gyre.</title>
        <authorList>
            <person name="Pham V.D."/>
            <person name="Delong E.F."/>
        </authorList>
    </citation>
    <scope>NUCLEOTIDE SEQUENCE</scope>
</reference>
<feature type="transmembrane region" description="Helical" evidence="10">
    <location>
        <begin position="121"/>
        <end position="139"/>
    </location>
</feature>
<proteinExistence type="inferred from homology"/>
<dbReference type="EC" id="2.3.1.275" evidence="10"/>
<comment type="similarity">
    <text evidence="10">Belongs to the PlsY family.</text>
</comment>
<evidence type="ECO:0000313" key="11">
    <source>
        <dbReference type="EMBL" id="ADI23379.1"/>
    </source>
</evidence>
<keyword evidence="7 10" id="KW-0472">Membrane</keyword>
<protein>
    <recommendedName>
        <fullName evidence="10">Glycerol-3-phosphate acyltransferase</fullName>
    </recommendedName>
    <alternativeName>
        <fullName evidence="10">Acyl-PO4 G3P acyltransferase</fullName>
    </alternativeName>
    <alternativeName>
        <fullName evidence="10">Acyl-phosphate--glycerol-3-phosphate acyltransferase</fullName>
    </alternativeName>
    <alternativeName>
        <fullName evidence="10">G3P acyltransferase</fullName>
        <shortName evidence="10">GPAT</shortName>
        <ecNumber evidence="10">2.3.1.275</ecNumber>
    </alternativeName>
    <alternativeName>
        <fullName evidence="10">Lysophosphatidic acid synthase</fullName>
        <shortName evidence="10">LPA synthase</shortName>
    </alternativeName>
</protein>
<evidence type="ECO:0000256" key="8">
    <source>
        <dbReference type="ARBA" id="ARBA00023209"/>
    </source>
</evidence>
<keyword evidence="2 10" id="KW-0444">Lipid biosynthesis</keyword>